<evidence type="ECO:0000313" key="5">
    <source>
        <dbReference type="Proteomes" id="UP000663879"/>
    </source>
</evidence>
<feature type="domain" description="Ubiquitin-like" evidence="3">
    <location>
        <begin position="192"/>
        <end position="267"/>
    </location>
</feature>
<dbReference type="Pfam" id="PF00240">
    <property type="entry name" value="ubiquitin"/>
    <property type="match status" value="1"/>
</dbReference>
<dbReference type="SUPFAM" id="SSF54236">
    <property type="entry name" value="Ubiquitin-like"/>
    <property type="match status" value="1"/>
</dbReference>
<reference evidence="4" key="1">
    <citation type="submission" date="2021-02" db="EMBL/GenBank/DDBJ databases">
        <authorList>
            <person name="Nowell W R."/>
        </authorList>
    </citation>
    <scope>NUCLEOTIDE SEQUENCE</scope>
    <source>
        <strain evidence="4">Ploen Becks lab</strain>
    </source>
</reference>
<keyword evidence="2" id="KW-0812">Transmembrane</keyword>
<dbReference type="PANTHER" id="PTHR14557">
    <property type="entry name" value="PROTEIN C7ORF21"/>
    <property type="match status" value="1"/>
</dbReference>
<feature type="transmembrane region" description="Helical" evidence="2">
    <location>
        <begin position="12"/>
        <end position="29"/>
    </location>
</feature>
<evidence type="ECO:0000313" key="4">
    <source>
        <dbReference type="EMBL" id="CAF0760801.1"/>
    </source>
</evidence>
<dbReference type="Gene3D" id="3.10.20.90">
    <property type="entry name" value="Phosphatidylinositol 3-kinase Catalytic Subunit, Chain A, domain 1"/>
    <property type="match status" value="1"/>
</dbReference>
<feature type="region of interest" description="Disordered" evidence="1">
    <location>
        <begin position="266"/>
        <end position="311"/>
    </location>
</feature>
<sequence length="411" mass="46300">MALINGIGDELLTIFVVIITIIIVILSWLSTNVRDFPFPANLLIIERRSRRLYATNNLNETLNSTNQSQNQSNNSNNSTNITNENSSLSVDNSSNNNETQTNSIRDNNLELMNEMVEQALVENLLDGNFYSGHNINLIPSNVPFQQNLVASSVGINSGNGQATSSMISNSNYCSNEVNSENSCISNENEGLINVLIKFVNEKEMKIQVKPSDTILLIKKAHFGQELSNNKIVRFIYQGQFLADKNTVKSYNIKDQTTIHCHITSKSTPTTNLNQDNEQNNELRHRDVTEQATNETLSSSQNEINRENNENTNNQQIFPGVINNDLNHVLLPLLAIFLGTCWYLRIHFKHLFSPLSTLILIIFTFLYGLFLFNNLQSASPPASNIDVNNILVHRRVLHIREEPPQPSQSTVQ</sequence>
<evidence type="ECO:0000256" key="2">
    <source>
        <dbReference type="SAM" id="Phobius"/>
    </source>
</evidence>
<dbReference type="PANTHER" id="PTHR14557:SF5">
    <property type="entry name" value="UBIQUITIN-LIKE DOMAIN-CONTAINING PROTEIN"/>
    <property type="match status" value="1"/>
</dbReference>
<comment type="caution">
    <text evidence="4">The sequence shown here is derived from an EMBL/GenBank/DDBJ whole genome shotgun (WGS) entry which is preliminary data.</text>
</comment>
<accession>A0A813PUE1</accession>
<dbReference type="InterPro" id="IPR029071">
    <property type="entry name" value="Ubiquitin-like_domsf"/>
</dbReference>
<keyword evidence="2" id="KW-1133">Transmembrane helix</keyword>
<dbReference type="InterPro" id="IPR000626">
    <property type="entry name" value="Ubiquitin-like_dom"/>
</dbReference>
<feature type="region of interest" description="Disordered" evidence="1">
    <location>
        <begin position="62"/>
        <end position="102"/>
    </location>
</feature>
<dbReference type="InterPro" id="IPR040352">
    <property type="entry name" value="TMUB1/2"/>
</dbReference>
<keyword evidence="5" id="KW-1185">Reference proteome</keyword>
<gene>
    <name evidence="4" type="ORF">OXX778_LOCUS4418</name>
</gene>
<proteinExistence type="predicted"/>
<feature type="transmembrane region" description="Helical" evidence="2">
    <location>
        <begin position="325"/>
        <end position="343"/>
    </location>
</feature>
<evidence type="ECO:0000259" key="3">
    <source>
        <dbReference type="PROSITE" id="PS50053"/>
    </source>
</evidence>
<feature type="compositionally biased region" description="Low complexity" evidence="1">
    <location>
        <begin position="269"/>
        <end position="279"/>
    </location>
</feature>
<name>A0A813PUE1_9BILA</name>
<organism evidence="4 5">
    <name type="scientific">Brachionus calyciflorus</name>
    <dbReference type="NCBI Taxonomy" id="104777"/>
    <lineage>
        <taxon>Eukaryota</taxon>
        <taxon>Metazoa</taxon>
        <taxon>Spiralia</taxon>
        <taxon>Gnathifera</taxon>
        <taxon>Rotifera</taxon>
        <taxon>Eurotatoria</taxon>
        <taxon>Monogononta</taxon>
        <taxon>Pseudotrocha</taxon>
        <taxon>Ploima</taxon>
        <taxon>Brachionidae</taxon>
        <taxon>Brachionus</taxon>
    </lineage>
</organism>
<keyword evidence="2" id="KW-0472">Membrane</keyword>
<dbReference type="AlphaFoldDB" id="A0A813PUE1"/>
<dbReference type="SMART" id="SM00213">
    <property type="entry name" value="UBQ"/>
    <property type="match status" value="1"/>
</dbReference>
<dbReference type="Proteomes" id="UP000663879">
    <property type="component" value="Unassembled WGS sequence"/>
</dbReference>
<dbReference type="EMBL" id="CAJNOC010000431">
    <property type="protein sequence ID" value="CAF0760801.1"/>
    <property type="molecule type" value="Genomic_DNA"/>
</dbReference>
<evidence type="ECO:0000256" key="1">
    <source>
        <dbReference type="SAM" id="MobiDB-lite"/>
    </source>
</evidence>
<dbReference type="OrthoDB" id="161999at2759"/>
<feature type="transmembrane region" description="Helical" evidence="2">
    <location>
        <begin position="350"/>
        <end position="371"/>
    </location>
</feature>
<protein>
    <recommendedName>
        <fullName evidence="3">Ubiquitin-like domain-containing protein</fullName>
    </recommendedName>
</protein>
<dbReference type="PROSITE" id="PS50053">
    <property type="entry name" value="UBIQUITIN_2"/>
    <property type="match status" value="1"/>
</dbReference>
<dbReference type="GO" id="GO:0036503">
    <property type="term" value="P:ERAD pathway"/>
    <property type="evidence" value="ECO:0007669"/>
    <property type="project" value="InterPro"/>
</dbReference>